<dbReference type="RefSeq" id="WP_182704753.1">
    <property type="nucleotide sequence ID" value="NZ_JACJII010000001.1"/>
</dbReference>
<dbReference type="EMBL" id="JACJII010000001">
    <property type="protein sequence ID" value="MBA9002827.1"/>
    <property type="molecule type" value="Genomic_DNA"/>
</dbReference>
<gene>
    <name evidence="1" type="ORF">HNR21_001709</name>
</gene>
<dbReference type="Proteomes" id="UP000539313">
    <property type="component" value="Unassembled WGS sequence"/>
</dbReference>
<keyword evidence="2" id="KW-1185">Reference proteome</keyword>
<sequence length="133" mass="13902">MAHLDDPAWVVQDEHDVRPYVVTGGRTRPRHAMRLVSLLAAGDALPAEPLAPEAEQALRLCRGGQRSVAEIAATIGQPAQVTKIILSDLIDCGALIIAVPDTASGDPASDPDNGTQLLESLLAGLHTHFSGVA</sequence>
<dbReference type="AlphaFoldDB" id="A0A7W3MVY2"/>
<comment type="caution">
    <text evidence="1">The sequence shown here is derived from an EMBL/GenBank/DDBJ whole genome shotgun (WGS) entry which is preliminary data.</text>
</comment>
<evidence type="ECO:0000313" key="1">
    <source>
        <dbReference type="EMBL" id="MBA9002827.1"/>
    </source>
</evidence>
<dbReference type="InterPro" id="IPR007995">
    <property type="entry name" value="DUF742"/>
</dbReference>
<name>A0A7W3MVY2_9ACTN</name>
<reference evidence="1 2" key="1">
    <citation type="submission" date="2020-08" db="EMBL/GenBank/DDBJ databases">
        <title>Sequencing the genomes of 1000 actinobacteria strains.</title>
        <authorList>
            <person name="Klenk H.-P."/>
        </authorList>
    </citation>
    <scope>NUCLEOTIDE SEQUENCE [LARGE SCALE GENOMIC DNA]</scope>
    <source>
        <strain evidence="1 2">DSM 45823</strain>
    </source>
</reference>
<evidence type="ECO:0008006" key="3">
    <source>
        <dbReference type="Google" id="ProtNLM"/>
    </source>
</evidence>
<dbReference type="Pfam" id="PF05331">
    <property type="entry name" value="DUF742"/>
    <property type="match status" value="1"/>
</dbReference>
<dbReference type="PANTHER" id="PTHR36221:SF1">
    <property type="entry name" value="DUF742 DOMAIN-CONTAINING PROTEIN"/>
    <property type="match status" value="1"/>
</dbReference>
<organism evidence="1 2">
    <name type="scientific">Thermomonospora cellulosilytica</name>
    <dbReference type="NCBI Taxonomy" id="1411118"/>
    <lineage>
        <taxon>Bacteria</taxon>
        <taxon>Bacillati</taxon>
        <taxon>Actinomycetota</taxon>
        <taxon>Actinomycetes</taxon>
        <taxon>Streptosporangiales</taxon>
        <taxon>Thermomonosporaceae</taxon>
        <taxon>Thermomonospora</taxon>
    </lineage>
</organism>
<dbReference type="PANTHER" id="PTHR36221">
    <property type="entry name" value="DUF742 DOMAIN-CONTAINING PROTEIN"/>
    <property type="match status" value="1"/>
</dbReference>
<proteinExistence type="predicted"/>
<accession>A0A7W3MVY2</accession>
<protein>
    <recommendedName>
        <fullName evidence="3">DUF742 domain-containing protein</fullName>
    </recommendedName>
</protein>
<evidence type="ECO:0000313" key="2">
    <source>
        <dbReference type="Proteomes" id="UP000539313"/>
    </source>
</evidence>